<dbReference type="EMBL" id="BAABHX010000005">
    <property type="protein sequence ID" value="GAA5096947.1"/>
    <property type="molecule type" value="Genomic_DNA"/>
</dbReference>
<organism evidence="1 2">
    <name type="scientific">Chryseobacterium ginsengisoli</name>
    <dbReference type="NCBI Taxonomy" id="363853"/>
    <lineage>
        <taxon>Bacteria</taxon>
        <taxon>Pseudomonadati</taxon>
        <taxon>Bacteroidota</taxon>
        <taxon>Flavobacteriia</taxon>
        <taxon>Flavobacteriales</taxon>
        <taxon>Weeksellaceae</taxon>
        <taxon>Chryseobacterium group</taxon>
        <taxon>Chryseobacterium</taxon>
    </lineage>
</organism>
<sequence length="163" mass="18865">MIINKDLQNAFKQLSKRGVDTFPAKVVSVDKENGTCTVNDDSIDYTDVQLSATVEKNGKRFFLYPKVGSYVLVSPINEDLHRLYVEFFSEIEDFDLKIGNVQLQIDNEGFLLKKENETLKKMMSDFIQACRNMKFQTNSGVTIKLLNDLEFQEIKTRFNQFLK</sequence>
<protein>
    <submittedName>
        <fullName evidence="1">Uncharacterized protein</fullName>
    </submittedName>
</protein>
<name>A0ABP9MNX4_9FLAO</name>
<dbReference type="Proteomes" id="UP001500353">
    <property type="component" value="Unassembled WGS sequence"/>
</dbReference>
<comment type="caution">
    <text evidence="1">The sequence shown here is derived from an EMBL/GenBank/DDBJ whole genome shotgun (WGS) entry which is preliminary data.</text>
</comment>
<evidence type="ECO:0000313" key="1">
    <source>
        <dbReference type="EMBL" id="GAA5096947.1"/>
    </source>
</evidence>
<proteinExistence type="predicted"/>
<dbReference type="RefSeq" id="WP_345206108.1">
    <property type="nucleotide sequence ID" value="NZ_BAABHX010000005.1"/>
</dbReference>
<gene>
    <name evidence="1" type="ORF">GCM10023210_31360</name>
</gene>
<evidence type="ECO:0000313" key="2">
    <source>
        <dbReference type="Proteomes" id="UP001500353"/>
    </source>
</evidence>
<reference evidence="2" key="1">
    <citation type="journal article" date="2019" name="Int. J. Syst. Evol. Microbiol.">
        <title>The Global Catalogue of Microorganisms (GCM) 10K type strain sequencing project: providing services to taxonomists for standard genome sequencing and annotation.</title>
        <authorList>
            <consortium name="The Broad Institute Genomics Platform"/>
            <consortium name="The Broad Institute Genome Sequencing Center for Infectious Disease"/>
            <person name="Wu L."/>
            <person name="Ma J."/>
        </authorList>
    </citation>
    <scope>NUCLEOTIDE SEQUENCE [LARGE SCALE GENOMIC DNA]</scope>
    <source>
        <strain evidence="2">JCM 18019</strain>
    </source>
</reference>
<accession>A0ABP9MNX4</accession>
<keyword evidence="2" id="KW-1185">Reference proteome</keyword>